<gene>
    <name evidence="2" type="ORF">DPMN_082232</name>
</gene>
<feature type="region of interest" description="Disordered" evidence="1">
    <location>
        <begin position="1"/>
        <end position="32"/>
    </location>
</feature>
<comment type="caution">
    <text evidence="2">The sequence shown here is derived from an EMBL/GenBank/DDBJ whole genome shotgun (WGS) entry which is preliminary data.</text>
</comment>
<reference evidence="2" key="1">
    <citation type="journal article" date="2019" name="bioRxiv">
        <title>The Genome of the Zebra Mussel, Dreissena polymorpha: A Resource for Invasive Species Research.</title>
        <authorList>
            <person name="McCartney M.A."/>
            <person name="Auch B."/>
            <person name="Kono T."/>
            <person name="Mallez S."/>
            <person name="Zhang Y."/>
            <person name="Obille A."/>
            <person name="Becker A."/>
            <person name="Abrahante J.E."/>
            <person name="Garbe J."/>
            <person name="Badalamenti J.P."/>
            <person name="Herman A."/>
            <person name="Mangelson H."/>
            <person name="Liachko I."/>
            <person name="Sullivan S."/>
            <person name="Sone E.D."/>
            <person name="Koren S."/>
            <person name="Silverstein K.A.T."/>
            <person name="Beckman K.B."/>
            <person name="Gohl D.M."/>
        </authorList>
    </citation>
    <scope>NUCLEOTIDE SEQUENCE</scope>
    <source>
        <strain evidence="2">Duluth1</strain>
        <tissue evidence="2">Whole animal</tissue>
    </source>
</reference>
<proteinExistence type="predicted"/>
<accession>A0A9D4B9Y4</accession>
<feature type="compositionally biased region" description="Polar residues" evidence="1">
    <location>
        <begin position="10"/>
        <end position="28"/>
    </location>
</feature>
<organism evidence="2 3">
    <name type="scientific">Dreissena polymorpha</name>
    <name type="common">Zebra mussel</name>
    <name type="synonym">Mytilus polymorpha</name>
    <dbReference type="NCBI Taxonomy" id="45954"/>
    <lineage>
        <taxon>Eukaryota</taxon>
        <taxon>Metazoa</taxon>
        <taxon>Spiralia</taxon>
        <taxon>Lophotrochozoa</taxon>
        <taxon>Mollusca</taxon>
        <taxon>Bivalvia</taxon>
        <taxon>Autobranchia</taxon>
        <taxon>Heteroconchia</taxon>
        <taxon>Euheterodonta</taxon>
        <taxon>Imparidentia</taxon>
        <taxon>Neoheterodontei</taxon>
        <taxon>Myida</taxon>
        <taxon>Dreissenoidea</taxon>
        <taxon>Dreissenidae</taxon>
        <taxon>Dreissena</taxon>
    </lineage>
</organism>
<dbReference type="EMBL" id="JAIWYP010000016">
    <property type="protein sequence ID" value="KAH3694791.1"/>
    <property type="molecule type" value="Genomic_DNA"/>
</dbReference>
<dbReference type="AlphaFoldDB" id="A0A9D4B9Y4"/>
<keyword evidence="3" id="KW-1185">Reference proteome</keyword>
<feature type="compositionally biased region" description="Basic and acidic residues" evidence="1">
    <location>
        <begin position="114"/>
        <end position="124"/>
    </location>
</feature>
<name>A0A9D4B9Y4_DREPO</name>
<sequence length="133" mass="15031">MPFCRKRRNSLSAQNKLTPSNPTSTKGLSQAEVPPACTVEYDYVLDERENYFAQPQRDSSRPGEHPYAVLKGKESSIVPGTNIATKIQKCLPTLEEDGYIDMTGRNVCKEYKDDCKSGHKNVQDEREDNYTLP</sequence>
<evidence type="ECO:0000313" key="2">
    <source>
        <dbReference type="EMBL" id="KAH3694791.1"/>
    </source>
</evidence>
<reference evidence="2" key="2">
    <citation type="submission" date="2020-11" db="EMBL/GenBank/DDBJ databases">
        <authorList>
            <person name="McCartney M.A."/>
            <person name="Auch B."/>
            <person name="Kono T."/>
            <person name="Mallez S."/>
            <person name="Becker A."/>
            <person name="Gohl D.M."/>
            <person name="Silverstein K.A.T."/>
            <person name="Koren S."/>
            <person name="Bechman K.B."/>
            <person name="Herman A."/>
            <person name="Abrahante J.E."/>
            <person name="Garbe J."/>
        </authorList>
    </citation>
    <scope>NUCLEOTIDE SEQUENCE</scope>
    <source>
        <strain evidence="2">Duluth1</strain>
        <tissue evidence="2">Whole animal</tissue>
    </source>
</reference>
<evidence type="ECO:0000313" key="3">
    <source>
        <dbReference type="Proteomes" id="UP000828390"/>
    </source>
</evidence>
<protein>
    <submittedName>
        <fullName evidence="2">Uncharacterized protein</fullName>
    </submittedName>
</protein>
<dbReference type="Proteomes" id="UP000828390">
    <property type="component" value="Unassembled WGS sequence"/>
</dbReference>
<evidence type="ECO:0000256" key="1">
    <source>
        <dbReference type="SAM" id="MobiDB-lite"/>
    </source>
</evidence>
<feature type="region of interest" description="Disordered" evidence="1">
    <location>
        <begin position="114"/>
        <end position="133"/>
    </location>
</feature>